<accession>A0A1X2LW06</accession>
<feature type="domain" description="PE" evidence="1">
    <location>
        <begin position="4"/>
        <end position="94"/>
    </location>
</feature>
<evidence type="ECO:0000313" key="2">
    <source>
        <dbReference type="EMBL" id="OSC41311.1"/>
    </source>
</evidence>
<dbReference type="InterPro" id="IPR000084">
    <property type="entry name" value="PE-PGRS_N"/>
</dbReference>
<gene>
    <name evidence="2" type="ORF">B8W66_09595</name>
</gene>
<dbReference type="SUPFAM" id="SSF140459">
    <property type="entry name" value="PE/PPE dimer-like"/>
    <property type="match status" value="1"/>
</dbReference>
<dbReference type="Pfam" id="PF00934">
    <property type="entry name" value="PE"/>
    <property type="match status" value="1"/>
</dbReference>
<sequence>MSFLNVAPDTVTAAAGNLESIASALGEAAAAAAPPTVGLAAPAADRVSAVVAAMLGTYARDFQGISAQVAAFHDQFVGALKGGAAAYASAEAAAQQSLLNAVNAPAQALLGHPLIGPGTADYAAAAVTGGVAPLLLGGGGQLLGVPFSHPTSVDTPFGPVTMTLNGSADVITGQVVIDSGSLVAPTPLVYGVHAIGPAITTMTALQNSGAAFANAVQTGNPLAAAGAVIHAPGDAVNAFLFGQTAISQSLAAPQGSGYTSAGISVPVGGLLAPIQPVSVTLTSTDGAPTVIQLSGPQTGGIVTALLADLVPGF</sequence>
<evidence type="ECO:0000313" key="3">
    <source>
        <dbReference type="Proteomes" id="UP000193247"/>
    </source>
</evidence>
<name>A0A1X2LW06_9MYCO</name>
<protein>
    <submittedName>
        <fullName evidence="2">PE family protein</fullName>
    </submittedName>
</protein>
<dbReference type="RefSeq" id="WP_085324796.1">
    <property type="nucleotide sequence ID" value="NZ_NCXP01000008.1"/>
</dbReference>
<dbReference type="STRING" id="1430326.B8W66_09595"/>
<dbReference type="InterPro" id="IPR038332">
    <property type="entry name" value="PPE_sf"/>
</dbReference>
<dbReference type="AlphaFoldDB" id="A0A1X2LW06"/>
<organism evidence="2 3">
    <name type="scientific">Mycobacterium decipiens</name>
    <dbReference type="NCBI Taxonomy" id="1430326"/>
    <lineage>
        <taxon>Bacteria</taxon>
        <taxon>Bacillati</taxon>
        <taxon>Actinomycetota</taxon>
        <taxon>Actinomycetes</taxon>
        <taxon>Mycobacteriales</taxon>
        <taxon>Mycobacteriaceae</taxon>
        <taxon>Mycobacterium</taxon>
    </lineage>
</organism>
<dbReference type="Proteomes" id="UP000193247">
    <property type="component" value="Unassembled WGS sequence"/>
</dbReference>
<dbReference type="Gene3D" id="1.10.287.850">
    <property type="entry name" value="HP0062-like domain"/>
    <property type="match status" value="1"/>
</dbReference>
<proteinExistence type="predicted"/>
<reference evidence="2 3" key="1">
    <citation type="submission" date="2017-04" db="EMBL/GenBank/DDBJ databases">
        <title>The new phylogeny of genus Mycobacterium.</title>
        <authorList>
            <person name="Tortoli E."/>
            <person name="Trovato A."/>
            <person name="Cirillo D.M."/>
        </authorList>
    </citation>
    <scope>NUCLEOTIDE SEQUENCE [LARGE SCALE GENOMIC DNA]</scope>
    <source>
        <strain evidence="2 3">TBL 1200985</strain>
    </source>
</reference>
<evidence type="ECO:0000259" key="1">
    <source>
        <dbReference type="Pfam" id="PF00934"/>
    </source>
</evidence>
<comment type="caution">
    <text evidence="2">The sequence shown here is derived from an EMBL/GenBank/DDBJ whole genome shotgun (WGS) entry which is preliminary data.</text>
</comment>
<keyword evidence="3" id="KW-1185">Reference proteome</keyword>
<dbReference type="OrthoDB" id="4711231at2"/>
<dbReference type="EMBL" id="NCXP01000008">
    <property type="protein sequence ID" value="OSC41311.1"/>
    <property type="molecule type" value="Genomic_DNA"/>
</dbReference>